<dbReference type="GO" id="GO:0000150">
    <property type="term" value="F:DNA strand exchange activity"/>
    <property type="evidence" value="ECO:0007669"/>
    <property type="project" value="InterPro"/>
</dbReference>
<evidence type="ECO:0000313" key="3">
    <source>
        <dbReference type="EMBL" id="NYY89668.1"/>
    </source>
</evidence>
<evidence type="ECO:0000259" key="1">
    <source>
        <dbReference type="PROSITE" id="PS51736"/>
    </source>
</evidence>
<dbReference type="SMART" id="SM00857">
    <property type="entry name" value="Resolvase"/>
    <property type="match status" value="1"/>
</dbReference>
<dbReference type="GO" id="GO:0003677">
    <property type="term" value="F:DNA binding"/>
    <property type="evidence" value="ECO:0007669"/>
    <property type="project" value="InterPro"/>
</dbReference>
<dbReference type="Pfam" id="PF07508">
    <property type="entry name" value="Recombinase"/>
    <property type="match status" value="1"/>
</dbReference>
<dbReference type="InterPro" id="IPR006119">
    <property type="entry name" value="Resolv_N"/>
</dbReference>
<protein>
    <submittedName>
        <fullName evidence="3">Recombinase family protein</fullName>
    </submittedName>
</protein>
<dbReference type="EMBL" id="JACBFH010000001">
    <property type="protein sequence ID" value="NYY89668.1"/>
    <property type="molecule type" value="Genomic_DNA"/>
</dbReference>
<dbReference type="CDD" id="cd00338">
    <property type="entry name" value="Ser_Recombinase"/>
    <property type="match status" value="1"/>
</dbReference>
<dbReference type="InterPro" id="IPR011109">
    <property type="entry name" value="DNA_bind_recombinase_dom"/>
</dbReference>
<sequence length="576" mass="66144">MKRASKPNRYILYARKSTESDDRQVLSIESQINELKALAARDGLEIVAVLQESRSAKGLGRPVFAEMHERITRGQANGILCWKLDRLARNFIDGGSVIDALQRGVIAHIRTFERNYYPEDNVLLMAIELGMANQYSRDLAVNVSRGLRTKAQMGWYPVQPPLGYLNTRTNQKGSNTILNDPDRFGMVRKLWDMMLTGAYTATDLWRAANNQWGLTTRRGAKMSRSNIYALFTNPFYYGEFEWPRRSGNRFNGAHEPMITREEYDKVQFLLGRKGCPRPKNHVFAFVGTMRCGECGMAITAEEKTKNQQNGNVHRYTYYHCTKKGVPCTQGSIRDSKLMDQITKCLNSINMPEEFHEWGMKWLERENTREVDIRETARSAQQKAYDEAVRMLDRYGDMRAREELSEEEYREKKTQWLKEKGRCFSLLNDTDGRVTRWANNMESAFDFVTRAKEEFENGTLEKRRRIFLALGSNLTLKDKTVSIDLEKTLLPMKTVAGAVQAIHASLEPQKDRRDIAEIERLYDESPLLSALLHDARNIFVEAAVEPAPLYCTALKPIDRASMAQNGPCPLTEVGRHF</sequence>
<reference evidence="3" key="1">
    <citation type="submission" date="2020-06" db="EMBL/GenBank/DDBJ databases">
        <title>Whole Genome Sequence of Bradyrhizobium sp. Strain 323S2.</title>
        <authorList>
            <person name="Bromfield E.S.P."/>
        </authorList>
    </citation>
    <scope>NUCLEOTIDE SEQUENCE [LARGE SCALE GENOMIC DNA]</scope>
    <source>
        <strain evidence="3">323S2</strain>
    </source>
</reference>
<evidence type="ECO:0000259" key="2">
    <source>
        <dbReference type="PROSITE" id="PS51737"/>
    </source>
</evidence>
<dbReference type="PANTHER" id="PTHR30461">
    <property type="entry name" value="DNA-INVERTASE FROM LAMBDOID PROPHAGE"/>
    <property type="match status" value="1"/>
</dbReference>
<dbReference type="Gene3D" id="3.40.50.1390">
    <property type="entry name" value="Resolvase, N-terminal catalytic domain"/>
    <property type="match status" value="1"/>
</dbReference>
<dbReference type="InterPro" id="IPR038109">
    <property type="entry name" value="DNA_bind_recomb_sf"/>
</dbReference>
<organism evidence="3">
    <name type="scientific">Bradyrhizobium barranii subsp. barranii</name>
    <dbReference type="NCBI Taxonomy" id="2823807"/>
    <lineage>
        <taxon>Bacteria</taxon>
        <taxon>Pseudomonadati</taxon>
        <taxon>Pseudomonadota</taxon>
        <taxon>Alphaproteobacteria</taxon>
        <taxon>Hyphomicrobiales</taxon>
        <taxon>Nitrobacteraceae</taxon>
        <taxon>Bradyrhizobium</taxon>
        <taxon>Bradyrhizobium barranii</taxon>
    </lineage>
</organism>
<dbReference type="Gene3D" id="3.90.1750.20">
    <property type="entry name" value="Putative Large Serine Recombinase, Chain B, Domain 2"/>
    <property type="match status" value="1"/>
</dbReference>
<gene>
    <name evidence="3" type="ORF">G6321_14915</name>
</gene>
<comment type="caution">
    <text evidence="3">The sequence shown here is derived from an EMBL/GenBank/DDBJ whole genome shotgun (WGS) entry which is preliminary data.</text>
</comment>
<dbReference type="AlphaFoldDB" id="A0A7Z0Q9F6"/>
<dbReference type="Pfam" id="PF00239">
    <property type="entry name" value="Resolvase"/>
    <property type="match status" value="1"/>
</dbReference>
<feature type="domain" description="Resolvase/invertase-type recombinase catalytic" evidence="1">
    <location>
        <begin position="9"/>
        <end position="154"/>
    </location>
</feature>
<dbReference type="RefSeq" id="WP_166346031.1">
    <property type="nucleotide sequence ID" value="NZ_CP088280.1"/>
</dbReference>
<dbReference type="SUPFAM" id="SSF53041">
    <property type="entry name" value="Resolvase-like"/>
    <property type="match status" value="1"/>
</dbReference>
<dbReference type="PROSITE" id="PS51736">
    <property type="entry name" value="RECOMBINASES_3"/>
    <property type="match status" value="1"/>
</dbReference>
<proteinExistence type="predicted"/>
<dbReference type="Pfam" id="PF13408">
    <property type="entry name" value="Zn_ribbon_recom"/>
    <property type="match status" value="1"/>
</dbReference>
<dbReference type="PANTHER" id="PTHR30461:SF23">
    <property type="entry name" value="DNA RECOMBINASE-RELATED"/>
    <property type="match status" value="1"/>
</dbReference>
<feature type="domain" description="Recombinase" evidence="2">
    <location>
        <begin position="161"/>
        <end position="276"/>
    </location>
</feature>
<accession>A0A7Z0Q9F6</accession>
<dbReference type="InterPro" id="IPR050639">
    <property type="entry name" value="SSR_resolvase"/>
</dbReference>
<dbReference type="PROSITE" id="PS51737">
    <property type="entry name" value="RECOMBINASE_DNA_BIND"/>
    <property type="match status" value="1"/>
</dbReference>
<dbReference type="InterPro" id="IPR036162">
    <property type="entry name" value="Resolvase-like_N_sf"/>
</dbReference>
<name>A0A7Z0Q9F6_9BRAD</name>
<dbReference type="InterPro" id="IPR025827">
    <property type="entry name" value="Zn_ribbon_recom_dom"/>
</dbReference>